<dbReference type="PROSITE" id="PS50931">
    <property type="entry name" value="HTH_LYSR"/>
    <property type="match status" value="1"/>
</dbReference>
<organism evidence="6 7">
    <name type="scientific">Ligilactobacillus faecis</name>
    <dbReference type="NCBI Taxonomy" id="762833"/>
    <lineage>
        <taxon>Bacteria</taxon>
        <taxon>Bacillati</taxon>
        <taxon>Bacillota</taxon>
        <taxon>Bacilli</taxon>
        <taxon>Lactobacillales</taxon>
        <taxon>Lactobacillaceae</taxon>
        <taxon>Ligilactobacillus</taxon>
    </lineage>
</organism>
<comment type="similarity">
    <text evidence="1">Belongs to the LysR transcriptional regulatory family.</text>
</comment>
<dbReference type="Pfam" id="PF00126">
    <property type="entry name" value="HTH_1"/>
    <property type="match status" value="1"/>
</dbReference>
<gene>
    <name evidence="6" type="ORF">AALT52_02380</name>
</gene>
<evidence type="ECO:0000313" key="7">
    <source>
        <dbReference type="Proteomes" id="UP001565236"/>
    </source>
</evidence>
<evidence type="ECO:0000256" key="1">
    <source>
        <dbReference type="ARBA" id="ARBA00009437"/>
    </source>
</evidence>
<evidence type="ECO:0000313" key="6">
    <source>
        <dbReference type="EMBL" id="MEY8661745.1"/>
    </source>
</evidence>
<dbReference type="Gene3D" id="3.40.190.290">
    <property type="match status" value="1"/>
</dbReference>
<keyword evidence="7" id="KW-1185">Reference proteome</keyword>
<keyword evidence="4" id="KW-0804">Transcription</keyword>
<dbReference type="EMBL" id="JBCLUF010000006">
    <property type="protein sequence ID" value="MEY8661745.1"/>
    <property type="molecule type" value="Genomic_DNA"/>
</dbReference>
<feature type="domain" description="HTH lysR-type" evidence="5">
    <location>
        <begin position="3"/>
        <end position="60"/>
    </location>
</feature>
<reference evidence="6 7" key="1">
    <citation type="submission" date="2024-03" db="EMBL/GenBank/DDBJ databases">
        <title>Mouse gut bacterial collection (mGBC) of GemPharmatech.</title>
        <authorList>
            <person name="He Y."/>
            <person name="Dong L."/>
            <person name="Wu D."/>
            <person name="Gao X."/>
            <person name="Lin Z."/>
        </authorList>
    </citation>
    <scope>NUCLEOTIDE SEQUENCE [LARGE SCALE GENOMIC DNA]</scope>
    <source>
        <strain evidence="6 7">15-30</strain>
    </source>
</reference>
<dbReference type="InterPro" id="IPR036388">
    <property type="entry name" value="WH-like_DNA-bd_sf"/>
</dbReference>
<evidence type="ECO:0000256" key="2">
    <source>
        <dbReference type="ARBA" id="ARBA00023015"/>
    </source>
</evidence>
<dbReference type="Proteomes" id="UP001565236">
    <property type="component" value="Unassembled WGS sequence"/>
</dbReference>
<keyword evidence="2" id="KW-0805">Transcription regulation</keyword>
<dbReference type="RefSeq" id="WP_369940852.1">
    <property type="nucleotide sequence ID" value="NZ_JBCLUF010000006.1"/>
</dbReference>
<evidence type="ECO:0000256" key="4">
    <source>
        <dbReference type="ARBA" id="ARBA00023163"/>
    </source>
</evidence>
<dbReference type="InterPro" id="IPR000847">
    <property type="entry name" value="LysR_HTH_N"/>
</dbReference>
<sequence>MLIDNYLLEELVTFAECKTLSKTAAALNVTQPSITRGLSKLESDLGVKLFERDKNRLRLTKTGELAVSEAKQLLESNHRFVTSIQAYAKQQETPVICTTAPGPFYILDKIDLQAEQLPEDQVETTLLEHRAGIVLTSQEIFTDAIESLYLGSERLFVNINKFHSLASKKSVSFRELAGLSFVVLDKIGIWSKIIQTEISEAKFLYQANETAFQEIIENSAFPYFSTNFTVDSGVRAFNDDRVLIPIKDESATLDFYSAYLKTQKKQMTPYIKEIIREWSSVS</sequence>
<comment type="caution">
    <text evidence="6">The sequence shown here is derived from an EMBL/GenBank/DDBJ whole genome shotgun (WGS) entry which is preliminary data.</text>
</comment>
<dbReference type="PANTHER" id="PTHR30346:SF0">
    <property type="entry name" value="HCA OPERON TRANSCRIPTIONAL ACTIVATOR HCAR"/>
    <property type="match status" value="1"/>
</dbReference>
<evidence type="ECO:0000259" key="5">
    <source>
        <dbReference type="PROSITE" id="PS50931"/>
    </source>
</evidence>
<accession>A0ABV4DMP2</accession>
<dbReference type="SUPFAM" id="SSF46785">
    <property type="entry name" value="Winged helix' DNA-binding domain"/>
    <property type="match status" value="1"/>
</dbReference>
<dbReference type="InterPro" id="IPR036390">
    <property type="entry name" value="WH_DNA-bd_sf"/>
</dbReference>
<dbReference type="Gene3D" id="1.10.10.10">
    <property type="entry name" value="Winged helix-like DNA-binding domain superfamily/Winged helix DNA-binding domain"/>
    <property type="match status" value="1"/>
</dbReference>
<keyword evidence="3" id="KW-0238">DNA-binding</keyword>
<protein>
    <submittedName>
        <fullName evidence="6">LysR family transcriptional regulator</fullName>
    </submittedName>
</protein>
<evidence type="ECO:0000256" key="3">
    <source>
        <dbReference type="ARBA" id="ARBA00023125"/>
    </source>
</evidence>
<name>A0ABV4DMP2_9LACO</name>
<dbReference type="PRINTS" id="PR00039">
    <property type="entry name" value="HTHLYSR"/>
</dbReference>
<proteinExistence type="inferred from homology"/>
<dbReference type="PANTHER" id="PTHR30346">
    <property type="entry name" value="TRANSCRIPTIONAL DUAL REGULATOR HCAR-RELATED"/>
    <property type="match status" value="1"/>
</dbReference>